<dbReference type="InterPro" id="IPR002110">
    <property type="entry name" value="Ankyrin_rpt"/>
</dbReference>
<dbReference type="Pfam" id="PF13637">
    <property type="entry name" value="Ank_4"/>
    <property type="match status" value="1"/>
</dbReference>
<dbReference type="PANTHER" id="PTHR46586">
    <property type="entry name" value="ANKYRIN REPEAT-CONTAINING PROTEIN"/>
    <property type="match status" value="1"/>
</dbReference>
<dbReference type="Gene3D" id="1.25.40.20">
    <property type="entry name" value="Ankyrin repeat-containing domain"/>
    <property type="match status" value="1"/>
</dbReference>
<dbReference type="SUPFAM" id="SSF48403">
    <property type="entry name" value="Ankyrin repeat"/>
    <property type="match status" value="1"/>
</dbReference>
<dbReference type="Proteomes" id="UP001165121">
    <property type="component" value="Unassembled WGS sequence"/>
</dbReference>
<name>A0A9W6XTF7_9STRA</name>
<dbReference type="AlphaFoldDB" id="A0A9W6XTF7"/>
<accession>A0A9W6XTF7</accession>
<gene>
    <name evidence="1" type="ORF">Pfra01_001718700</name>
</gene>
<keyword evidence="2" id="KW-1185">Reference proteome</keyword>
<dbReference type="PANTHER" id="PTHR46586:SF3">
    <property type="entry name" value="ANKYRIN REPEAT-CONTAINING PROTEIN"/>
    <property type="match status" value="1"/>
</dbReference>
<sequence>MLERSVPLLLSDLGGEARLALHAVAARGRLGAAQYLHVRAETSRNDLQRELLTLAQQKTICTLMTNLSSEYSAGGVTKRTMATTAENGILDVVQWLDTISGTTLGMLTYVNTNGKQVSTIDVATSQGHLDVVKDMHTLHVSLDNGTRKRKIAEQRPRSTPRCSRKVMNDAAANCHLKVVTWLHKNSSEGCGTQAMDFAAAHEHFAVTRWLHENRSDGCTVAAMDDAAANGHLSLVFSNMGIGVMFPY</sequence>
<evidence type="ECO:0000313" key="2">
    <source>
        <dbReference type="Proteomes" id="UP001165121"/>
    </source>
</evidence>
<dbReference type="InterPro" id="IPR052050">
    <property type="entry name" value="SecEffector_AnkRepeat"/>
</dbReference>
<dbReference type="EMBL" id="BSXT01001984">
    <property type="protein sequence ID" value="GMF46568.1"/>
    <property type="molecule type" value="Genomic_DNA"/>
</dbReference>
<proteinExistence type="predicted"/>
<reference evidence="1" key="1">
    <citation type="submission" date="2023-04" db="EMBL/GenBank/DDBJ databases">
        <title>Phytophthora fragariaefolia NBRC 109709.</title>
        <authorList>
            <person name="Ichikawa N."/>
            <person name="Sato H."/>
            <person name="Tonouchi N."/>
        </authorList>
    </citation>
    <scope>NUCLEOTIDE SEQUENCE</scope>
    <source>
        <strain evidence="1">NBRC 109709</strain>
    </source>
</reference>
<evidence type="ECO:0000313" key="1">
    <source>
        <dbReference type="EMBL" id="GMF46568.1"/>
    </source>
</evidence>
<comment type="caution">
    <text evidence="1">The sequence shown here is derived from an EMBL/GenBank/DDBJ whole genome shotgun (WGS) entry which is preliminary data.</text>
</comment>
<organism evidence="1 2">
    <name type="scientific">Phytophthora fragariaefolia</name>
    <dbReference type="NCBI Taxonomy" id="1490495"/>
    <lineage>
        <taxon>Eukaryota</taxon>
        <taxon>Sar</taxon>
        <taxon>Stramenopiles</taxon>
        <taxon>Oomycota</taxon>
        <taxon>Peronosporomycetes</taxon>
        <taxon>Peronosporales</taxon>
        <taxon>Peronosporaceae</taxon>
        <taxon>Phytophthora</taxon>
    </lineage>
</organism>
<dbReference type="OrthoDB" id="91900at2759"/>
<protein>
    <submittedName>
        <fullName evidence="1">Unnamed protein product</fullName>
    </submittedName>
</protein>
<dbReference type="InterPro" id="IPR036770">
    <property type="entry name" value="Ankyrin_rpt-contain_sf"/>
</dbReference>